<accession>A0A8J1Y5D3</accession>
<sequence>VNASILKQGKMHQPYGVILAILAFALVSGLIKGQTCNNVLCKRKDITKLEDEIGSMTIKSENVLLGKISDLKRDIRTMTSKLEDDINKIFAKLSILETGIKNGGGEGEEHFFL</sequence>
<keyword evidence="2" id="KW-1185">Reference proteome</keyword>
<dbReference type="AlphaFoldDB" id="A0A8J1Y5D3"/>
<proteinExistence type="predicted"/>
<gene>
    <name evidence="1" type="ORF">OFUS_LOCUS18154</name>
</gene>
<dbReference type="EMBL" id="CAIIXF020000008">
    <property type="protein sequence ID" value="CAH1793288.1"/>
    <property type="molecule type" value="Genomic_DNA"/>
</dbReference>
<reference evidence="1" key="1">
    <citation type="submission" date="2022-03" db="EMBL/GenBank/DDBJ databases">
        <authorList>
            <person name="Martin C."/>
        </authorList>
    </citation>
    <scope>NUCLEOTIDE SEQUENCE</scope>
</reference>
<feature type="non-terminal residue" evidence="1">
    <location>
        <position position="113"/>
    </location>
</feature>
<evidence type="ECO:0000313" key="2">
    <source>
        <dbReference type="Proteomes" id="UP000749559"/>
    </source>
</evidence>
<protein>
    <submittedName>
        <fullName evidence="1">Uncharacterized protein</fullName>
    </submittedName>
</protein>
<name>A0A8J1Y5D3_OWEFU</name>
<comment type="caution">
    <text evidence="1">The sequence shown here is derived from an EMBL/GenBank/DDBJ whole genome shotgun (WGS) entry which is preliminary data.</text>
</comment>
<organism evidence="1 2">
    <name type="scientific">Owenia fusiformis</name>
    <name type="common">Polychaete worm</name>
    <dbReference type="NCBI Taxonomy" id="6347"/>
    <lineage>
        <taxon>Eukaryota</taxon>
        <taxon>Metazoa</taxon>
        <taxon>Spiralia</taxon>
        <taxon>Lophotrochozoa</taxon>
        <taxon>Annelida</taxon>
        <taxon>Polychaeta</taxon>
        <taxon>Sedentaria</taxon>
        <taxon>Canalipalpata</taxon>
        <taxon>Sabellida</taxon>
        <taxon>Oweniida</taxon>
        <taxon>Oweniidae</taxon>
        <taxon>Owenia</taxon>
    </lineage>
</organism>
<evidence type="ECO:0000313" key="1">
    <source>
        <dbReference type="EMBL" id="CAH1793288.1"/>
    </source>
</evidence>
<dbReference type="Proteomes" id="UP000749559">
    <property type="component" value="Unassembled WGS sequence"/>
</dbReference>